<evidence type="ECO:0000256" key="1">
    <source>
        <dbReference type="SAM" id="MobiDB-lite"/>
    </source>
</evidence>
<dbReference type="Proteomes" id="UP001146793">
    <property type="component" value="Unassembled WGS sequence"/>
</dbReference>
<feature type="compositionally biased region" description="Basic residues" evidence="1">
    <location>
        <begin position="255"/>
        <end position="276"/>
    </location>
</feature>
<sequence>MNTLFKTSKKTLTKDGKTNPKKTGNQVIGPFHYSELTLSSLCEIIGSKSRTCYDFLFFIPEYCLTFENEHVKNRWVWNWDKYYSSNSDLVAFLIHSSTYIPNKTAQSPTGLLVTIRFIDVSPPSFAMKRKNGIRSRYSSKLKGSCFFAKSIEIINDQEKVPTKYFSVPQLKEFMNLNCSIRKRKFVTLNSQDFLKNANPIFEHNNVLNSNDQKKKRKKVNRKNLKIQTQPKQFKIKISKHQLEQEQEKEKEHEQIKKKRNNKKKSLDHHKKNSKKLYSHDSNRNRSPKRKKKKKKRNSSFFRLMKRKTNERGLKRSPKIIYKYSPQTSSVSGSENNLDSQRQISEESDSETFAVINANTDFDRKATLRNKNNTDQNSGSNNESDYKSESNSEPHLSSQTNSSFGTNSETDSVSETKSNSERENKKKFKKKKKTKSRKRKKKRQFRKSKHKKRSKQRRKKKYRKNEKRKMKTKHKSTSKNKNYKTRQSKRKKKTHQQNQKSQNLQLTNSVSLPNLVVSPLNKQNSKLKRSNQSQNFCNSEPENKQIKELQNGFLSFLKYPNQNPNHNENLNKEQLENLALKKQIFFSIWKKCGSEQFLQTDFHSNNEQLLGDSLLTELSFTNNKTGTSAYTNTNTNENSFSSQSVLFSLSNEPCLSYSKNYLCDFGFQNKDQTYYKFRSQVLYLETAEKRYELSFEQNGLFRLAQILNPENFHFNSLNIPMDHQKIKIIKQNLFWGQIKWSANFILIGDFMIEPMKFFWCEKKQAQLINHKEN</sequence>
<feature type="compositionally biased region" description="Polar residues" evidence="1">
    <location>
        <begin position="368"/>
        <end position="382"/>
    </location>
</feature>
<feature type="compositionally biased region" description="Basic residues" evidence="1">
    <location>
        <begin position="424"/>
        <end position="494"/>
    </location>
</feature>
<accession>A0AAV7YUY4</accession>
<feature type="compositionally biased region" description="Polar residues" evidence="1">
    <location>
        <begin position="392"/>
        <end position="415"/>
    </location>
</feature>
<feature type="compositionally biased region" description="Polar residues" evidence="1">
    <location>
        <begin position="324"/>
        <end position="342"/>
    </location>
</feature>
<feature type="region of interest" description="Disordered" evidence="1">
    <location>
        <begin position="241"/>
        <end position="540"/>
    </location>
</feature>
<comment type="caution">
    <text evidence="2">The sequence shown here is derived from an EMBL/GenBank/DDBJ whole genome shotgun (WGS) entry which is preliminary data.</text>
</comment>
<evidence type="ECO:0000313" key="3">
    <source>
        <dbReference type="Proteomes" id="UP001146793"/>
    </source>
</evidence>
<dbReference type="EMBL" id="JANTQA010000047">
    <property type="protein sequence ID" value="KAJ3432476.1"/>
    <property type="molecule type" value="Genomic_DNA"/>
</dbReference>
<gene>
    <name evidence="2" type="ORF">M0812_21417</name>
</gene>
<feature type="compositionally biased region" description="Basic and acidic residues" evidence="1">
    <location>
        <begin position="241"/>
        <end position="254"/>
    </location>
</feature>
<name>A0AAV7YUY4_9EUKA</name>
<feature type="compositionally biased region" description="Basic residues" evidence="1">
    <location>
        <begin position="285"/>
        <end position="306"/>
    </location>
</feature>
<proteinExistence type="predicted"/>
<evidence type="ECO:0000313" key="2">
    <source>
        <dbReference type="EMBL" id="KAJ3432476.1"/>
    </source>
</evidence>
<feature type="compositionally biased region" description="Polar residues" evidence="1">
    <location>
        <begin position="519"/>
        <end position="539"/>
    </location>
</feature>
<dbReference type="AlphaFoldDB" id="A0AAV7YUY4"/>
<protein>
    <submittedName>
        <fullName evidence="2">Uncharacterized protein</fullName>
    </submittedName>
</protein>
<organism evidence="2 3">
    <name type="scientific">Anaeramoeba flamelloides</name>
    <dbReference type="NCBI Taxonomy" id="1746091"/>
    <lineage>
        <taxon>Eukaryota</taxon>
        <taxon>Metamonada</taxon>
        <taxon>Anaeramoebidae</taxon>
        <taxon>Anaeramoeba</taxon>
    </lineage>
</organism>
<reference evidence="2" key="1">
    <citation type="submission" date="2022-08" db="EMBL/GenBank/DDBJ databases">
        <title>Novel sulphate-reducing endosymbionts in the free-living metamonad Anaeramoeba.</title>
        <authorList>
            <person name="Jerlstrom-Hultqvist J."/>
            <person name="Cepicka I."/>
            <person name="Gallot-Lavallee L."/>
            <person name="Salas-Leiva D."/>
            <person name="Curtis B.A."/>
            <person name="Zahonova K."/>
            <person name="Pipaliya S."/>
            <person name="Dacks J."/>
            <person name="Roger A.J."/>
        </authorList>
    </citation>
    <scope>NUCLEOTIDE SEQUENCE</scope>
    <source>
        <strain evidence="2">Busselton2</strain>
    </source>
</reference>
<feature type="compositionally biased region" description="Polar residues" evidence="1">
    <location>
        <begin position="495"/>
        <end position="511"/>
    </location>
</feature>